<proteinExistence type="predicted"/>
<reference evidence="2" key="1">
    <citation type="submission" date="2020-10" db="EMBL/GenBank/DDBJ databases">
        <title>Genome Sequence of Monilinia vaccinii-corymbosi Sheds Light on Mummy Berry Disease Infection of Blueberry and Mating Type.</title>
        <authorList>
            <person name="Yow A.G."/>
            <person name="Zhang Y."/>
            <person name="Bansal K."/>
            <person name="Eacker S.M."/>
            <person name="Sullivan S."/>
            <person name="Liachko I."/>
            <person name="Cubeta M.A."/>
            <person name="Rollins J.A."/>
            <person name="Ashrafi H."/>
        </authorList>
    </citation>
    <scope>NUCLEOTIDE SEQUENCE</scope>
    <source>
        <strain evidence="2">RL-1</strain>
    </source>
</reference>
<organism evidence="2 3">
    <name type="scientific">Monilinia vaccinii-corymbosi</name>
    <dbReference type="NCBI Taxonomy" id="61207"/>
    <lineage>
        <taxon>Eukaryota</taxon>
        <taxon>Fungi</taxon>
        <taxon>Dikarya</taxon>
        <taxon>Ascomycota</taxon>
        <taxon>Pezizomycotina</taxon>
        <taxon>Leotiomycetes</taxon>
        <taxon>Helotiales</taxon>
        <taxon>Sclerotiniaceae</taxon>
        <taxon>Monilinia</taxon>
    </lineage>
</organism>
<sequence>MNHRSQTEHSTSTLDLNLNAPFATPSRDSHQVQPEGPQIEPGYAYPFSLTPSEFPQTFYRLHCAYNWRDLTSPSTFTHNSKNNSRVSMLEMDHGEGMSMEPSVNYHPPEHGWSAKNTHTPLPFLPREILKVVREHFRERGASSSSIFVPGIWNPKSFSAVSLWDREEDAVDEGRRFGGERGGVKVYAVNGELLRREGSVVFCMEELLGRDSGLCWLTKGRYRQRKGKKGCGLRGKAYLVVGVIPGTHNVPRTPPVTSVTTTNNTKNTSRIKSEREDIIVEQRPQRLSSPLTCNPIQKNPTNFDFEIFGQEQSDKKTSLQIQNISSKNTTPLSSKRVRERTLSGGHSNTEMDPHSHERIRDRREPRGEKRNSVATEMEMEMEEMGENNTTTNGDAEELQRENIASMSTGMEAVSEDAKVNARATHLTSSQPATPLKESREIPRSQDQNNSGRKIHSRAGIPRMNTFGTRPWSGDISMGSGSSSPAQPSHNFAMGSRRPGINNRHMAGTETSASRDGYSSDDSLSAGSDIPAIAKPKPPTLTAKNLNMTPLTPRRPTKFQKSSGGAKVAGHWAEAGPSRRSNDPLDHGKKNQASSKSIPKAQHEKTLAKANTSMRGTASLHRVPEEWPLKNKEPLADIGSPDSQRRVAGKRTIADTADPIDQNSHSDSTELHRPKSDPCKMGRQPRKPESQPKPKPIPELEEEEEEQEVWLYKRVIASGVRQYNGESKDCHLVEWEGDWEPTWEPKRQNEQMKSEWKRKCDFWKAQSKTQAGKTLTAEKKIERVLFDEKAWRRHTFLVQYTSDLRPEWVKSSEVDDQLMKDFLERKKMWRKWDGRGGEVVSKDQ</sequence>
<protein>
    <recommendedName>
        <fullName evidence="4">Chromo domain-containing protein</fullName>
    </recommendedName>
</protein>
<accession>A0A8A3PAN4</accession>
<keyword evidence="3" id="KW-1185">Reference proteome</keyword>
<evidence type="ECO:0000313" key="3">
    <source>
        <dbReference type="Proteomes" id="UP000672032"/>
    </source>
</evidence>
<evidence type="ECO:0000313" key="2">
    <source>
        <dbReference type="EMBL" id="QSZ32057.1"/>
    </source>
</evidence>
<feature type="compositionally biased region" description="Basic and acidic residues" evidence="1">
    <location>
        <begin position="665"/>
        <end position="696"/>
    </location>
</feature>
<dbReference type="AlphaFoldDB" id="A0A8A3PAN4"/>
<feature type="compositionally biased region" description="Low complexity" evidence="1">
    <location>
        <begin position="471"/>
        <end position="482"/>
    </location>
</feature>
<dbReference type="OrthoDB" id="3647690at2759"/>
<feature type="compositionally biased region" description="Polar residues" evidence="1">
    <location>
        <begin position="317"/>
        <end position="332"/>
    </location>
</feature>
<dbReference type="Proteomes" id="UP000672032">
    <property type="component" value="Chromosome 2"/>
</dbReference>
<feature type="compositionally biased region" description="Basic and acidic residues" evidence="1">
    <location>
        <begin position="578"/>
        <end position="587"/>
    </location>
</feature>
<feature type="region of interest" description="Disordered" evidence="1">
    <location>
        <begin position="414"/>
        <end position="704"/>
    </location>
</feature>
<feature type="region of interest" description="Disordered" evidence="1">
    <location>
        <begin position="313"/>
        <end position="371"/>
    </location>
</feature>
<gene>
    <name evidence="2" type="ORF">DSL72_001626</name>
</gene>
<name>A0A8A3PAN4_9HELO</name>
<feature type="region of interest" description="Disordered" evidence="1">
    <location>
        <begin position="1"/>
        <end position="44"/>
    </location>
</feature>
<evidence type="ECO:0000256" key="1">
    <source>
        <dbReference type="SAM" id="MobiDB-lite"/>
    </source>
</evidence>
<evidence type="ECO:0008006" key="4">
    <source>
        <dbReference type="Google" id="ProtNLM"/>
    </source>
</evidence>
<feature type="compositionally biased region" description="Basic and acidic residues" evidence="1">
    <location>
        <begin position="348"/>
        <end position="370"/>
    </location>
</feature>
<dbReference type="EMBL" id="CP063406">
    <property type="protein sequence ID" value="QSZ32057.1"/>
    <property type="molecule type" value="Genomic_DNA"/>
</dbReference>
<feature type="compositionally biased region" description="Basic and acidic residues" evidence="1">
    <location>
        <begin position="620"/>
        <end position="633"/>
    </location>
</feature>